<dbReference type="Gene3D" id="3.40.50.1820">
    <property type="entry name" value="alpha/beta hydrolase"/>
    <property type="match status" value="1"/>
</dbReference>
<dbReference type="InterPro" id="IPR029058">
    <property type="entry name" value="AB_hydrolase_fold"/>
</dbReference>
<keyword evidence="3" id="KW-0812">Transmembrane</keyword>
<dbReference type="EMBL" id="CADCXU010028233">
    <property type="protein sequence ID" value="CAB0014879.1"/>
    <property type="molecule type" value="Genomic_DNA"/>
</dbReference>
<protein>
    <submittedName>
        <fullName evidence="4">Uncharacterized protein</fullName>
    </submittedName>
</protein>
<comment type="similarity">
    <text evidence="1">Belongs to the type-B carboxylesterase/lipase family.</text>
</comment>
<evidence type="ECO:0000256" key="1">
    <source>
        <dbReference type="ARBA" id="ARBA00005964"/>
    </source>
</evidence>
<name>A0A6H5HB21_9HEMI</name>
<feature type="transmembrane region" description="Helical" evidence="3">
    <location>
        <begin position="295"/>
        <end position="325"/>
    </location>
</feature>
<evidence type="ECO:0000313" key="4">
    <source>
        <dbReference type="EMBL" id="CAB0014879.1"/>
    </source>
</evidence>
<dbReference type="AlphaFoldDB" id="A0A6H5HB21"/>
<dbReference type="OrthoDB" id="3200163at2759"/>
<dbReference type="InterPro" id="IPR051093">
    <property type="entry name" value="Neuroligin/BSAL"/>
</dbReference>
<accession>A0A6H5HB21</accession>
<dbReference type="PANTHER" id="PTHR43903">
    <property type="entry name" value="NEUROLIGIN"/>
    <property type="match status" value="1"/>
</dbReference>
<proteinExistence type="inferred from homology"/>
<evidence type="ECO:0000313" key="5">
    <source>
        <dbReference type="Proteomes" id="UP000479000"/>
    </source>
</evidence>
<organism evidence="4 5">
    <name type="scientific">Nesidiocoris tenuis</name>
    <dbReference type="NCBI Taxonomy" id="355587"/>
    <lineage>
        <taxon>Eukaryota</taxon>
        <taxon>Metazoa</taxon>
        <taxon>Ecdysozoa</taxon>
        <taxon>Arthropoda</taxon>
        <taxon>Hexapoda</taxon>
        <taxon>Insecta</taxon>
        <taxon>Pterygota</taxon>
        <taxon>Neoptera</taxon>
        <taxon>Paraneoptera</taxon>
        <taxon>Hemiptera</taxon>
        <taxon>Heteroptera</taxon>
        <taxon>Panheteroptera</taxon>
        <taxon>Cimicomorpha</taxon>
        <taxon>Miridae</taxon>
        <taxon>Dicyphina</taxon>
        <taxon>Nesidiocoris</taxon>
    </lineage>
</organism>
<reference evidence="4 5" key="1">
    <citation type="submission" date="2020-02" db="EMBL/GenBank/DDBJ databases">
        <authorList>
            <person name="Ferguson B K."/>
        </authorList>
    </citation>
    <scope>NUCLEOTIDE SEQUENCE [LARGE SCALE GENOMIC DNA]</scope>
</reference>
<evidence type="ECO:0000256" key="2">
    <source>
        <dbReference type="SAM" id="MobiDB-lite"/>
    </source>
</evidence>
<keyword evidence="3" id="KW-1133">Transmembrane helix</keyword>
<dbReference type="Proteomes" id="UP000479000">
    <property type="component" value="Unassembled WGS sequence"/>
</dbReference>
<feature type="region of interest" description="Disordered" evidence="2">
    <location>
        <begin position="394"/>
        <end position="453"/>
    </location>
</feature>
<sequence>MTVASCRRWRVPTCLHQARHPRHWRKGDVERVSMAVVTQKSSVVGVNADFLPFPFPRRMSFFVRCEKDNCRVSIDESRCPPWDGIPACSGGLSANPNEFQSKDPILAGSKERNRFRSITWDEYDPVHQKYLEIGSSNIRMLFTQHTILQNNAGPYGILRTPSKESNSLIGMKPKMKNHFRAHQLSVWLRLIPELHRAGMEDVVARHNLFRNHNDEDLYDGIVRADPLARNGLKAQEIQRRAGINGTVAEVLLPVTTMETMVTTCVSVQQLNNQGYVNQHVSNTTDTLASLEAAGYAAYSTALSVTIAIGCSLLILNILIFAGVYYQRDKTRMDVKNMQQRVSSFESAKSYPPSASVIVDVDDSVVLTGGTLPRSHHASSVIQQHHSLATLPRQIKSNELPPPNGQAGLHLPRPPPPPRNKSPPESQPLLNQDLSKQAKLPLRVPQAAISEMRV</sequence>
<feature type="compositionally biased region" description="Pro residues" evidence="2">
    <location>
        <begin position="411"/>
        <end position="420"/>
    </location>
</feature>
<keyword evidence="3" id="KW-0472">Membrane</keyword>
<keyword evidence="5" id="KW-1185">Reference proteome</keyword>
<evidence type="ECO:0000256" key="3">
    <source>
        <dbReference type="SAM" id="Phobius"/>
    </source>
</evidence>
<gene>
    <name evidence="4" type="ORF">NTEN_LOCUS19284</name>
</gene>